<proteinExistence type="predicted"/>
<organism evidence="4 5">
    <name type="scientific">Clostridium aromativorans</name>
    <dbReference type="NCBI Taxonomy" id="2836848"/>
    <lineage>
        <taxon>Bacteria</taxon>
        <taxon>Bacillati</taxon>
        <taxon>Bacillota</taxon>
        <taxon>Clostridia</taxon>
        <taxon>Eubacteriales</taxon>
        <taxon>Clostridiaceae</taxon>
        <taxon>Clostridium</taxon>
    </lineage>
</organism>
<protein>
    <submittedName>
        <fullName evidence="4">Methyl-accepting chemotaxis protein</fullName>
    </submittedName>
</protein>
<dbReference type="PANTHER" id="PTHR32089:SF112">
    <property type="entry name" value="LYSOZYME-LIKE PROTEIN-RELATED"/>
    <property type="match status" value="1"/>
</dbReference>
<dbReference type="InterPro" id="IPR004089">
    <property type="entry name" value="MCPsignal_dom"/>
</dbReference>
<evidence type="ECO:0000256" key="1">
    <source>
        <dbReference type="ARBA" id="ARBA00023224"/>
    </source>
</evidence>
<accession>A0ABS8N0Y5</accession>
<comment type="caution">
    <text evidence="4">The sequence shown here is derived from an EMBL/GenBank/DDBJ whole genome shotgun (WGS) entry which is preliminary data.</text>
</comment>
<dbReference type="Gene3D" id="3.30.450.20">
    <property type="entry name" value="PAS domain"/>
    <property type="match status" value="1"/>
</dbReference>
<dbReference type="SUPFAM" id="SSF103190">
    <property type="entry name" value="Sensory domain-like"/>
    <property type="match status" value="1"/>
</dbReference>
<feature type="domain" description="Methyl-accepting transducer" evidence="3">
    <location>
        <begin position="90"/>
        <end position="326"/>
    </location>
</feature>
<sequence length="508" mass="57053">MIYFFAGLVIGVLLCWLAFSYIRRKENGTIERALNGLLSDKYYLKMDMNHEKNKCMNMIDSIRKKSIKNDFKFEALFSKIYSVSDSLSLTIEDTSQSTGVLYNEAEKLSEINDVCCSRVNGMLDDMKKVMKLFENVKSTSNDISSTLDKSQQIITNGAEDIMKIVASVKEIKTSTDKTVERINELKDISLKISTILNTVRSISEQTTMLALNASIEAARAGEYGKGFSVVAKEISVLAENSKSSVSQIAGLIEKIENQIEIVIRTAVPNMENVKKSVAYSENIGNILNKMNGSVQNILTSVNKILDFTDKEYNSVENINSNFNEIQQNFNDINSSVNTMHSSVKNQNDSIQDLQKMKGFLLEALSSLDEFSKKIEDNVYKLNTDVVKSKCSDIIENIEKDLLSNRELLKLEQSLHKKILSEFLETHSNLEAIWTNYINGKFIYSNPPNGIANAGKRLWFRKAMEGSKYISDVYISAINSNPCVTVSMPIRDLKDSIVGVIGADFKIDI</sequence>
<name>A0ABS8N0Y5_9CLOT</name>
<evidence type="ECO:0000259" key="3">
    <source>
        <dbReference type="PROSITE" id="PS50111"/>
    </source>
</evidence>
<evidence type="ECO:0000313" key="4">
    <source>
        <dbReference type="EMBL" id="MCC9293457.1"/>
    </source>
</evidence>
<dbReference type="SUPFAM" id="SSF58104">
    <property type="entry name" value="Methyl-accepting chemotaxis protein (MCP) signaling domain"/>
    <property type="match status" value="1"/>
</dbReference>
<dbReference type="Proteomes" id="UP001165422">
    <property type="component" value="Unassembled WGS sequence"/>
</dbReference>
<reference evidence="4" key="1">
    <citation type="submission" date="2021-11" db="EMBL/GenBank/DDBJ databases">
        <authorList>
            <person name="Qingchun L."/>
            <person name="Dong Z."/>
            <person name="Zongwei Q."/>
            <person name="Jia Z."/>
            <person name="Duotao L."/>
        </authorList>
    </citation>
    <scope>NUCLEOTIDE SEQUENCE</scope>
    <source>
        <strain evidence="4">WLY-B-L2</strain>
    </source>
</reference>
<dbReference type="Pfam" id="PF00015">
    <property type="entry name" value="MCPsignal"/>
    <property type="match status" value="1"/>
</dbReference>
<dbReference type="SMART" id="SM00283">
    <property type="entry name" value="MA"/>
    <property type="match status" value="1"/>
</dbReference>
<keyword evidence="1 2" id="KW-0807">Transducer</keyword>
<dbReference type="CDD" id="cd18773">
    <property type="entry name" value="PDC1_HK_sensor"/>
    <property type="match status" value="1"/>
</dbReference>
<evidence type="ECO:0000256" key="2">
    <source>
        <dbReference type="PROSITE-ProRule" id="PRU00284"/>
    </source>
</evidence>
<dbReference type="Gene3D" id="1.10.287.950">
    <property type="entry name" value="Methyl-accepting chemotaxis protein"/>
    <property type="match status" value="1"/>
</dbReference>
<dbReference type="EMBL" id="JAJJPB010000001">
    <property type="protein sequence ID" value="MCC9293457.1"/>
    <property type="molecule type" value="Genomic_DNA"/>
</dbReference>
<gene>
    <name evidence="4" type="ORF">LN736_01015</name>
</gene>
<keyword evidence="5" id="KW-1185">Reference proteome</keyword>
<dbReference type="PROSITE" id="PS50111">
    <property type="entry name" value="CHEMOTAXIS_TRANSDUC_2"/>
    <property type="match status" value="1"/>
</dbReference>
<dbReference type="PANTHER" id="PTHR32089">
    <property type="entry name" value="METHYL-ACCEPTING CHEMOTAXIS PROTEIN MCPB"/>
    <property type="match status" value="1"/>
</dbReference>
<dbReference type="InterPro" id="IPR029151">
    <property type="entry name" value="Sensor-like_sf"/>
</dbReference>
<evidence type="ECO:0000313" key="5">
    <source>
        <dbReference type="Proteomes" id="UP001165422"/>
    </source>
</evidence>